<protein>
    <submittedName>
        <fullName evidence="1">Uncharacterized protein</fullName>
    </submittedName>
</protein>
<evidence type="ECO:0000313" key="1">
    <source>
        <dbReference type="EMBL" id="MBK1865863.1"/>
    </source>
</evidence>
<comment type="caution">
    <text evidence="1">The sequence shown here is derived from an EMBL/GenBank/DDBJ whole genome shotgun (WGS) entry which is preliminary data.</text>
</comment>
<dbReference type="EMBL" id="JAENHL010000006">
    <property type="protein sequence ID" value="MBK1865863.1"/>
    <property type="molecule type" value="Genomic_DNA"/>
</dbReference>
<gene>
    <name evidence="1" type="ORF">JHL16_05830</name>
</gene>
<sequence length="247" mass="27495">MKPTFITALIAILGFATPGYAIDTTLDTMPPKLEIALALSAAPPHLRDKATVHLLDPKTGYKLAQEGSNGITCIVERTQWELGDFRNDIYVPLCYDAEGTKTYLKYIMDTAAMRAQGMGPAELKAEVEKRFRDKTYPVPAKPGLSYMIAPIMRTLGPPDFKVSTMAMPHLMFYAPYLTNAEIGAAPDFTNFDSLLYPFVDKQGNPEHSYMIQMIGAAEKANILAEHKQLLTDLCAYRDLLCLDHMEH</sequence>
<proteinExistence type="predicted"/>
<accession>A0ACC5QZS1</accession>
<evidence type="ECO:0000313" key="2">
    <source>
        <dbReference type="Proteomes" id="UP000616151"/>
    </source>
</evidence>
<keyword evidence="2" id="KW-1185">Reference proteome</keyword>
<organism evidence="1 2">
    <name type="scientific">Taklimakanibacter albus</name>
    <dbReference type="NCBI Taxonomy" id="2800327"/>
    <lineage>
        <taxon>Bacteria</taxon>
        <taxon>Pseudomonadati</taxon>
        <taxon>Pseudomonadota</taxon>
        <taxon>Alphaproteobacteria</taxon>
        <taxon>Hyphomicrobiales</taxon>
        <taxon>Aestuariivirgaceae</taxon>
        <taxon>Taklimakanibacter</taxon>
    </lineage>
</organism>
<reference evidence="1" key="1">
    <citation type="submission" date="2021-01" db="EMBL/GenBank/DDBJ databases">
        <authorList>
            <person name="Sun Q."/>
        </authorList>
    </citation>
    <scope>NUCLEOTIDE SEQUENCE</scope>
    <source>
        <strain evidence="1">YIM B02566</strain>
    </source>
</reference>
<name>A0ACC5QZS1_9HYPH</name>
<dbReference type="Proteomes" id="UP000616151">
    <property type="component" value="Unassembled WGS sequence"/>
</dbReference>